<comment type="caution">
    <text evidence="2">The sequence shown here is derived from an EMBL/GenBank/DDBJ whole genome shotgun (WGS) entry which is preliminary data.</text>
</comment>
<dbReference type="EMBL" id="QPFP01000179">
    <property type="protein sequence ID" value="TEB19708.1"/>
    <property type="molecule type" value="Genomic_DNA"/>
</dbReference>
<name>A0A4Y7SDB6_COPMI</name>
<proteinExistence type="predicted"/>
<keyword evidence="3" id="KW-1185">Reference proteome</keyword>
<reference evidence="2 3" key="1">
    <citation type="journal article" date="2019" name="Nat. Ecol. Evol.">
        <title>Megaphylogeny resolves global patterns of mushroom evolution.</title>
        <authorList>
            <person name="Varga T."/>
            <person name="Krizsan K."/>
            <person name="Foldi C."/>
            <person name="Dima B."/>
            <person name="Sanchez-Garcia M."/>
            <person name="Sanchez-Ramirez S."/>
            <person name="Szollosi G.J."/>
            <person name="Szarkandi J.G."/>
            <person name="Papp V."/>
            <person name="Albert L."/>
            <person name="Andreopoulos W."/>
            <person name="Angelini C."/>
            <person name="Antonin V."/>
            <person name="Barry K.W."/>
            <person name="Bougher N.L."/>
            <person name="Buchanan P."/>
            <person name="Buyck B."/>
            <person name="Bense V."/>
            <person name="Catcheside P."/>
            <person name="Chovatia M."/>
            <person name="Cooper J."/>
            <person name="Damon W."/>
            <person name="Desjardin D."/>
            <person name="Finy P."/>
            <person name="Geml J."/>
            <person name="Haridas S."/>
            <person name="Hughes K."/>
            <person name="Justo A."/>
            <person name="Karasinski D."/>
            <person name="Kautmanova I."/>
            <person name="Kiss B."/>
            <person name="Kocsube S."/>
            <person name="Kotiranta H."/>
            <person name="LaButti K.M."/>
            <person name="Lechner B.E."/>
            <person name="Liimatainen K."/>
            <person name="Lipzen A."/>
            <person name="Lukacs Z."/>
            <person name="Mihaltcheva S."/>
            <person name="Morgado L.N."/>
            <person name="Niskanen T."/>
            <person name="Noordeloos M.E."/>
            <person name="Ohm R.A."/>
            <person name="Ortiz-Santana B."/>
            <person name="Ovrebo C."/>
            <person name="Racz N."/>
            <person name="Riley R."/>
            <person name="Savchenko A."/>
            <person name="Shiryaev A."/>
            <person name="Soop K."/>
            <person name="Spirin V."/>
            <person name="Szebenyi C."/>
            <person name="Tomsovsky M."/>
            <person name="Tulloss R.E."/>
            <person name="Uehling J."/>
            <person name="Grigoriev I.V."/>
            <person name="Vagvolgyi C."/>
            <person name="Papp T."/>
            <person name="Martin F.M."/>
            <person name="Miettinen O."/>
            <person name="Hibbett D.S."/>
            <person name="Nagy L.G."/>
        </authorList>
    </citation>
    <scope>NUCLEOTIDE SEQUENCE [LARGE SCALE GENOMIC DNA]</scope>
    <source>
        <strain evidence="2 3">FP101781</strain>
    </source>
</reference>
<sequence length="135" mass="14411">MKRLTSTQSPPPSQRHDHVSAQSNIPDASTHTSPLSFAALPFSTFVPLSSRHLFNKPGPPTRATTTSPQTSNTLDSSLLPGHRTYTDAAPSINALLSTTARPLAARRSPTSTPPPFPFSHPPPLPPHSTVPLICH</sequence>
<feature type="compositionally biased region" description="Pro residues" evidence="1">
    <location>
        <begin position="111"/>
        <end position="128"/>
    </location>
</feature>
<dbReference type="AlphaFoldDB" id="A0A4Y7SDB6"/>
<evidence type="ECO:0000313" key="3">
    <source>
        <dbReference type="Proteomes" id="UP000298030"/>
    </source>
</evidence>
<gene>
    <name evidence="2" type="ORF">FA13DRAFT_1801991</name>
</gene>
<accession>A0A4Y7SDB6</accession>
<feature type="compositionally biased region" description="Polar residues" evidence="1">
    <location>
        <begin position="62"/>
        <end position="76"/>
    </location>
</feature>
<feature type="compositionally biased region" description="Polar residues" evidence="1">
    <location>
        <begin position="20"/>
        <end position="33"/>
    </location>
</feature>
<evidence type="ECO:0000313" key="2">
    <source>
        <dbReference type="EMBL" id="TEB19708.1"/>
    </source>
</evidence>
<protein>
    <submittedName>
        <fullName evidence="2">Uncharacterized protein</fullName>
    </submittedName>
</protein>
<organism evidence="2 3">
    <name type="scientific">Coprinellus micaceus</name>
    <name type="common">Glistening ink-cap mushroom</name>
    <name type="synonym">Coprinus micaceus</name>
    <dbReference type="NCBI Taxonomy" id="71717"/>
    <lineage>
        <taxon>Eukaryota</taxon>
        <taxon>Fungi</taxon>
        <taxon>Dikarya</taxon>
        <taxon>Basidiomycota</taxon>
        <taxon>Agaricomycotina</taxon>
        <taxon>Agaricomycetes</taxon>
        <taxon>Agaricomycetidae</taxon>
        <taxon>Agaricales</taxon>
        <taxon>Agaricineae</taxon>
        <taxon>Psathyrellaceae</taxon>
        <taxon>Coprinellus</taxon>
    </lineage>
</organism>
<feature type="region of interest" description="Disordered" evidence="1">
    <location>
        <begin position="1"/>
        <end position="33"/>
    </location>
</feature>
<feature type="region of interest" description="Disordered" evidence="1">
    <location>
        <begin position="50"/>
        <end position="135"/>
    </location>
</feature>
<dbReference type="Proteomes" id="UP000298030">
    <property type="component" value="Unassembled WGS sequence"/>
</dbReference>
<evidence type="ECO:0000256" key="1">
    <source>
        <dbReference type="SAM" id="MobiDB-lite"/>
    </source>
</evidence>